<proteinExistence type="predicted"/>
<protein>
    <recommendedName>
        <fullName evidence="3">YolD-like family protein</fullName>
    </recommendedName>
</protein>
<dbReference type="EMBL" id="LSKU01000001">
    <property type="protein sequence ID" value="KXG43807.1"/>
    <property type="molecule type" value="Genomic_DNA"/>
</dbReference>
<dbReference type="OrthoDB" id="2376882at2"/>
<dbReference type="RefSeq" id="WP_068724767.1">
    <property type="nucleotide sequence ID" value="NZ_LSKU01000001.1"/>
</dbReference>
<evidence type="ECO:0000313" key="2">
    <source>
        <dbReference type="Proteomes" id="UP000070352"/>
    </source>
</evidence>
<evidence type="ECO:0008006" key="3">
    <source>
        <dbReference type="Google" id="ProtNLM"/>
    </source>
</evidence>
<accession>A0A135L4I3</accession>
<dbReference type="Pfam" id="PF08863">
    <property type="entry name" value="YolD"/>
    <property type="match status" value="1"/>
</dbReference>
<keyword evidence="2" id="KW-1185">Reference proteome</keyword>
<gene>
    <name evidence="1" type="ORF">U473_07110</name>
</gene>
<dbReference type="PANTHER" id="PTHR40051">
    <property type="entry name" value="IG HYPOTHETICAL 15966"/>
    <property type="match status" value="1"/>
</dbReference>
<reference evidence="1 2" key="1">
    <citation type="submission" date="2016-02" db="EMBL/GenBank/DDBJ databases">
        <title>Draft Genome for Tepidibacillus decaturensis nov. sp. Strain Z9, an Anaerobic, Moderately Thermophilic and Heterotrophic Bacterium from Deep Subsurface of the Illinois Basin, USA.</title>
        <authorList>
            <person name="Dong Y."/>
            <person name="Chang J.Y."/>
            <person name="Sanford R."/>
            <person name="Fouke B.W."/>
        </authorList>
    </citation>
    <scope>NUCLEOTIDE SEQUENCE [LARGE SCALE GENOMIC DNA]</scope>
    <source>
        <strain evidence="1 2">Z9</strain>
    </source>
</reference>
<dbReference type="PANTHER" id="PTHR40051:SF1">
    <property type="entry name" value="YOLD-LIKE FAMILY PROTEIN"/>
    <property type="match status" value="1"/>
</dbReference>
<comment type="caution">
    <text evidence="1">The sequence shown here is derived from an EMBL/GenBank/DDBJ whole genome shotgun (WGS) entry which is preliminary data.</text>
</comment>
<organism evidence="1 2">
    <name type="scientific">Tepidibacillus decaturensis</name>
    <dbReference type="NCBI Taxonomy" id="1413211"/>
    <lineage>
        <taxon>Bacteria</taxon>
        <taxon>Bacillati</taxon>
        <taxon>Bacillota</taxon>
        <taxon>Bacilli</taxon>
        <taxon>Bacillales</taxon>
        <taxon>Bacillaceae</taxon>
        <taxon>Tepidibacillus</taxon>
    </lineage>
</organism>
<name>A0A135L4I3_9BACI</name>
<dbReference type="InterPro" id="IPR014962">
    <property type="entry name" value="YolD"/>
</dbReference>
<dbReference type="AlphaFoldDB" id="A0A135L4I3"/>
<sequence>MNRGNLLWTGSRMMLTEHRQLLNKRLRDINKKQKPLLDEQQKEQMVQIISEAMVNDLEVIITLFDPYHEKRLTGKVLGIDPLLRRLQLGDEQEYSWIKLEDMIDIALK</sequence>
<evidence type="ECO:0000313" key="1">
    <source>
        <dbReference type="EMBL" id="KXG43807.1"/>
    </source>
</evidence>
<dbReference type="Proteomes" id="UP000070352">
    <property type="component" value="Unassembled WGS sequence"/>
</dbReference>